<dbReference type="PANTHER" id="PTHR31636">
    <property type="entry name" value="OSJNBA0084A10.13 PROTEIN-RELATED"/>
    <property type="match status" value="1"/>
</dbReference>
<gene>
    <name evidence="6" type="ORF">P3X46_027916</name>
</gene>
<feature type="region of interest" description="Leucine repeat II (LRII)" evidence="5">
    <location>
        <begin position="374"/>
        <end position="406"/>
    </location>
</feature>
<evidence type="ECO:0000256" key="4">
    <source>
        <dbReference type="ARBA" id="ARBA00023242"/>
    </source>
</evidence>
<comment type="similarity">
    <text evidence="5">Belongs to the GRAS family.</text>
</comment>
<evidence type="ECO:0000313" key="6">
    <source>
        <dbReference type="EMBL" id="KAJ9154596.1"/>
    </source>
</evidence>
<protein>
    <submittedName>
        <fullName evidence="6">Uncharacterized protein</fullName>
    </submittedName>
</protein>
<keyword evidence="7" id="KW-1185">Reference proteome</keyword>
<organism evidence="6 7">
    <name type="scientific">Hevea brasiliensis</name>
    <name type="common">Para rubber tree</name>
    <name type="synonym">Siphonia brasiliensis</name>
    <dbReference type="NCBI Taxonomy" id="3981"/>
    <lineage>
        <taxon>Eukaryota</taxon>
        <taxon>Viridiplantae</taxon>
        <taxon>Streptophyta</taxon>
        <taxon>Embryophyta</taxon>
        <taxon>Tracheophyta</taxon>
        <taxon>Spermatophyta</taxon>
        <taxon>Magnoliopsida</taxon>
        <taxon>eudicotyledons</taxon>
        <taxon>Gunneridae</taxon>
        <taxon>Pentapetalae</taxon>
        <taxon>rosids</taxon>
        <taxon>fabids</taxon>
        <taxon>Malpighiales</taxon>
        <taxon>Euphorbiaceae</taxon>
        <taxon>Crotonoideae</taxon>
        <taxon>Micrandreae</taxon>
        <taxon>Hevea</taxon>
    </lineage>
</organism>
<feature type="short sequence motif" description="VHIID" evidence="5">
    <location>
        <begin position="328"/>
        <end position="332"/>
    </location>
</feature>
<dbReference type="Pfam" id="PF03514">
    <property type="entry name" value="GRAS"/>
    <property type="match status" value="1"/>
</dbReference>
<evidence type="ECO:0000313" key="7">
    <source>
        <dbReference type="Proteomes" id="UP001174677"/>
    </source>
</evidence>
<name>A0ABQ9L313_HEVBR</name>
<accession>A0ABQ9L313</accession>
<proteinExistence type="inferred from homology"/>
<sequence length="586" mass="66200">MAKTSFSFWEYNFCGSWDELSSTSKSSESVDGVNMGKIDKVYGTENWGDAGGIDYGFYQTDSMEEGLLFCEYHQQQKPESYLDYELFDDRRFEIISPTLQTSLEEIAKLDEISSGIQVISESKKKNQQDFSFASLELLKKYDHGRLNGGRIVQPSSDAPYTNLAGQELSTEEIIRIAGARFIQSNCQVVDIASMLNNPFGLSFSNLSDEEAKNVELVELLLASAEKVGQQQFERARRLLNYCDILSSSSGNPVQRVVYYFSEALRERIDLGTGRISSGFGKQSSVLNQEMTILNPATLACHERIPFFQVARFTGIQAIIDNVAGAKRIHVIDLQIRSGAQWAVLMQALVSRHDCLLELLKISAIGTTSKQLIEDTGKRLASFAESMSIPFSFEVVMVPDMLDLKKELFELDAEEAIAIYSEYSLMNLIFVPNRLESVMRVLRNINPRIMVVMEVEANNNSPSFVNRFIEVLFFHGAYFDCIDACMERDDPTRLITELMFHQGIRNIVAKEGEERRIRHVKIDVWRSFFARFGIIETELSTSSLYQASLVLKKFDSGSSCTLDTNEKSLLIGWKGTPINSLSAWKFT</sequence>
<evidence type="ECO:0000256" key="1">
    <source>
        <dbReference type="ARBA" id="ARBA00004123"/>
    </source>
</evidence>
<reference evidence="6 7" key="1">
    <citation type="journal article" date="2023" name="Plant Biotechnol. J.">
        <title>Chromosome-level wild Hevea brasiliensis genome provides new tools for genomic-assisted breeding and valuable loci to elevate rubber yield.</title>
        <authorList>
            <person name="Cheng H."/>
            <person name="Song X."/>
            <person name="Hu Y."/>
            <person name="Wu T."/>
            <person name="Yang Q."/>
            <person name="An Z."/>
            <person name="Feng S."/>
            <person name="Deng Z."/>
            <person name="Wu W."/>
            <person name="Zeng X."/>
            <person name="Tu M."/>
            <person name="Wang X."/>
            <person name="Huang H."/>
        </authorList>
    </citation>
    <scope>NUCLEOTIDE SEQUENCE [LARGE SCALE GENOMIC DNA]</scope>
    <source>
        <strain evidence="6">MT/VB/25A 57/8</strain>
    </source>
</reference>
<keyword evidence="4" id="KW-0539">Nucleus</keyword>
<comment type="caution">
    <text evidence="6">The sequence shown here is derived from an EMBL/GenBank/DDBJ whole genome shotgun (WGS) entry which is preliminary data.</text>
</comment>
<dbReference type="Proteomes" id="UP001174677">
    <property type="component" value="Chromosome 15"/>
</dbReference>
<evidence type="ECO:0000256" key="3">
    <source>
        <dbReference type="ARBA" id="ARBA00023163"/>
    </source>
</evidence>
<dbReference type="EMBL" id="JARPOI010000015">
    <property type="protein sequence ID" value="KAJ9154596.1"/>
    <property type="molecule type" value="Genomic_DNA"/>
</dbReference>
<comment type="caution">
    <text evidence="5">Lacks conserved residue(s) required for the propagation of feature annotation.</text>
</comment>
<evidence type="ECO:0000256" key="2">
    <source>
        <dbReference type="ARBA" id="ARBA00023015"/>
    </source>
</evidence>
<comment type="subcellular location">
    <subcellularLocation>
        <location evidence="1">Nucleus</location>
    </subcellularLocation>
</comment>
<evidence type="ECO:0000256" key="5">
    <source>
        <dbReference type="PROSITE-ProRule" id="PRU01191"/>
    </source>
</evidence>
<dbReference type="InterPro" id="IPR005202">
    <property type="entry name" value="TF_GRAS"/>
</dbReference>
<keyword evidence="3" id="KW-0804">Transcription</keyword>
<dbReference type="PROSITE" id="PS50985">
    <property type="entry name" value="GRAS"/>
    <property type="match status" value="1"/>
</dbReference>
<feature type="region of interest" description="SAW" evidence="5">
    <location>
        <begin position="508"/>
        <end position="584"/>
    </location>
</feature>
<keyword evidence="2" id="KW-0805">Transcription regulation</keyword>